<evidence type="ECO:0000256" key="3">
    <source>
        <dbReference type="ARBA" id="ARBA00022833"/>
    </source>
</evidence>
<evidence type="ECO:0000256" key="2">
    <source>
        <dbReference type="ARBA" id="ARBA00022771"/>
    </source>
</evidence>
<feature type="region of interest" description="Disordered" evidence="4">
    <location>
        <begin position="48"/>
        <end position="74"/>
    </location>
</feature>
<dbReference type="GO" id="GO:0003676">
    <property type="term" value="F:nucleic acid binding"/>
    <property type="evidence" value="ECO:0007669"/>
    <property type="project" value="InterPro"/>
</dbReference>
<protein>
    <recommendedName>
        <fullName evidence="5">Zinc knuckle CX2CX3GHX4C domain-containing protein</fullName>
    </recommendedName>
</protein>
<proteinExistence type="predicted"/>
<dbReference type="SUPFAM" id="SSF57756">
    <property type="entry name" value="Retrovirus zinc finger-like domains"/>
    <property type="match status" value="1"/>
</dbReference>
<feature type="region of interest" description="Disordered" evidence="4">
    <location>
        <begin position="138"/>
        <end position="161"/>
    </location>
</feature>
<evidence type="ECO:0000313" key="6">
    <source>
        <dbReference type="EMBL" id="CAB9498291.1"/>
    </source>
</evidence>
<accession>A0A9N8DAI9</accession>
<organism evidence="6 7">
    <name type="scientific">Seminavis robusta</name>
    <dbReference type="NCBI Taxonomy" id="568900"/>
    <lineage>
        <taxon>Eukaryota</taxon>
        <taxon>Sar</taxon>
        <taxon>Stramenopiles</taxon>
        <taxon>Ochrophyta</taxon>
        <taxon>Bacillariophyta</taxon>
        <taxon>Bacillariophyceae</taxon>
        <taxon>Bacillariophycidae</taxon>
        <taxon>Naviculales</taxon>
        <taxon>Naviculaceae</taxon>
        <taxon>Seminavis</taxon>
    </lineage>
</organism>
<comment type="caution">
    <text evidence="6">The sequence shown here is derived from an EMBL/GenBank/DDBJ whole genome shotgun (WGS) entry which is preliminary data.</text>
</comment>
<dbReference type="InterPro" id="IPR036875">
    <property type="entry name" value="Znf_CCHC_sf"/>
</dbReference>
<keyword evidence="1" id="KW-0479">Metal-binding</keyword>
<reference evidence="6" key="1">
    <citation type="submission" date="2020-06" db="EMBL/GenBank/DDBJ databases">
        <authorList>
            <consortium name="Plant Systems Biology data submission"/>
        </authorList>
    </citation>
    <scope>NUCLEOTIDE SEQUENCE</scope>
    <source>
        <strain evidence="6">D6</strain>
    </source>
</reference>
<dbReference type="AlphaFoldDB" id="A0A9N8DAI9"/>
<evidence type="ECO:0000256" key="1">
    <source>
        <dbReference type="ARBA" id="ARBA00022723"/>
    </source>
</evidence>
<gene>
    <name evidence="6" type="ORF">SEMRO_35_G022240.1</name>
</gene>
<keyword evidence="7" id="KW-1185">Reference proteome</keyword>
<feature type="region of interest" description="Disordered" evidence="4">
    <location>
        <begin position="1"/>
        <end position="33"/>
    </location>
</feature>
<name>A0A9N8DAI9_9STRA</name>
<dbReference type="EMBL" id="CAICTM010000035">
    <property type="protein sequence ID" value="CAB9498291.1"/>
    <property type="molecule type" value="Genomic_DNA"/>
</dbReference>
<dbReference type="Proteomes" id="UP001153069">
    <property type="component" value="Unassembled WGS sequence"/>
</dbReference>
<dbReference type="Gene3D" id="4.10.60.10">
    <property type="entry name" value="Zinc finger, CCHC-type"/>
    <property type="match status" value="1"/>
</dbReference>
<keyword evidence="3" id="KW-0862">Zinc</keyword>
<dbReference type="OrthoDB" id="250836at2759"/>
<evidence type="ECO:0000259" key="5">
    <source>
        <dbReference type="Pfam" id="PF13696"/>
    </source>
</evidence>
<dbReference type="Pfam" id="PF13696">
    <property type="entry name" value="zf-CCHC_2"/>
    <property type="match status" value="1"/>
</dbReference>
<feature type="compositionally biased region" description="Basic and acidic residues" evidence="4">
    <location>
        <begin position="138"/>
        <end position="147"/>
    </location>
</feature>
<dbReference type="InterPro" id="IPR025829">
    <property type="entry name" value="Zn_knuckle_CX2CX3GHX4C"/>
</dbReference>
<keyword evidence="2" id="KW-0863">Zinc-finger</keyword>
<evidence type="ECO:0000313" key="7">
    <source>
        <dbReference type="Proteomes" id="UP001153069"/>
    </source>
</evidence>
<feature type="domain" description="Zinc knuckle CX2CX3GHX4C" evidence="5">
    <location>
        <begin position="30"/>
        <end position="50"/>
    </location>
</feature>
<evidence type="ECO:0000256" key="4">
    <source>
        <dbReference type="SAM" id="MobiDB-lite"/>
    </source>
</evidence>
<feature type="compositionally biased region" description="Basic and acidic residues" evidence="4">
    <location>
        <begin position="15"/>
        <end position="28"/>
    </location>
</feature>
<sequence length="161" mass="18469">MPQEDTEQAPSSKDTSSDDTKKPKKTTEPPDGYVCNLCKITGHWIQQCPTRKQHNKRKRKTTTTHQPGVEPSPKDIERAKKMQAIPSPPCDCGETSRLKKVKRSHVTEHSRAVGSWFFFCAKKKDDATKCNFAKPVEEVQRDKKEKVQGSWYAKKRKQQVE</sequence>
<dbReference type="GO" id="GO:0008270">
    <property type="term" value="F:zinc ion binding"/>
    <property type="evidence" value="ECO:0007669"/>
    <property type="project" value="UniProtKB-KW"/>
</dbReference>
<feature type="compositionally biased region" description="Basic residues" evidence="4">
    <location>
        <begin position="51"/>
        <end position="62"/>
    </location>
</feature>